<keyword evidence="8" id="KW-1185">Reference proteome</keyword>
<name>A0A0R3KNF0_9BRAD</name>
<dbReference type="SUPFAM" id="SSF48452">
    <property type="entry name" value="TPR-like"/>
    <property type="match status" value="2"/>
</dbReference>
<sequence>MLHRRILTALEATSAGREEDVAEALCHHAIKAQDWSKVDRYGHLAARKAFARSAFRDATEYFKAAMDAVDKQPESTAREQRAIDLRIEARLSFVSFGSIEEWFSLGQDSEARSRKIGDEKRRLASIAIRAAALNFYGTPYEAIAVAEEAVTLANQMNNSPWLCFVEYGLGQSYFLAGRFRDAQRHLAKATALLASAPNNVPPGTTGSSLLVLCRMMSAIVHAWLGEFDEAEHCSEEASILAETNDRPYDMIAADYGRGVVQLMRGDFEEAESALDQALRVSRESEARLFQPLIMSALGSLYSQQGYAVRATEILLRAKDEADKLGHETSKVAVSAYLGAAYGQLGEVQHALSLLHACQASARQKGYAGIEALAASAEANILASQGGHMLEEAMDCLQRTIEFTAKLGALPFLGTAKGLLSRLLAASGRTDEAREELVQAITLFDQSKMTVHLERAKAELSNFSDI</sequence>
<dbReference type="AlphaFoldDB" id="A0A0R3KNF0"/>
<dbReference type="GO" id="GO:0005737">
    <property type="term" value="C:cytoplasm"/>
    <property type="evidence" value="ECO:0007669"/>
    <property type="project" value="UniProtKB-SubCell"/>
</dbReference>
<feature type="domain" description="Anaphase-promoting complex subunit 5" evidence="6">
    <location>
        <begin position="131"/>
        <end position="164"/>
    </location>
</feature>
<reference evidence="7 8" key="1">
    <citation type="submission" date="2014-03" db="EMBL/GenBank/DDBJ databases">
        <title>Bradyrhizobium valentinum sp. nov., isolated from effective nodules of Lupinus mariae-josephae, a lupine endemic of basic-lime soils in Eastern Spain.</title>
        <authorList>
            <person name="Duran D."/>
            <person name="Rey L."/>
            <person name="Navarro A."/>
            <person name="Busquets A."/>
            <person name="Imperial J."/>
            <person name="Ruiz-Argueso T."/>
        </authorList>
    </citation>
    <scope>NUCLEOTIDE SEQUENCE [LARGE SCALE GENOMIC DNA]</scope>
    <source>
        <strain evidence="7 8">PAC68</strain>
    </source>
</reference>
<accession>A0A0R3KNF0</accession>
<evidence type="ECO:0000256" key="5">
    <source>
        <dbReference type="ARBA" id="ARBA00038253"/>
    </source>
</evidence>
<dbReference type="RefSeq" id="WP_057840276.1">
    <property type="nucleotide sequence ID" value="NZ_LLXZ01000215.1"/>
</dbReference>
<comment type="similarity">
    <text evidence="5">Belongs to the Rap family.</text>
</comment>
<protein>
    <recommendedName>
        <fullName evidence="6">Anaphase-promoting complex subunit 5 domain-containing protein</fullName>
    </recommendedName>
</protein>
<dbReference type="InterPro" id="IPR011990">
    <property type="entry name" value="TPR-like_helical_dom_sf"/>
</dbReference>
<gene>
    <name evidence="7" type="ORF">CQ12_04605</name>
</gene>
<dbReference type="Pfam" id="PF07721">
    <property type="entry name" value="TPR_4"/>
    <property type="match status" value="3"/>
</dbReference>
<dbReference type="PANTHER" id="PTHR46630">
    <property type="entry name" value="TETRATRICOPEPTIDE REPEAT PROTEIN 29"/>
    <property type="match status" value="1"/>
</dbReference>
<dbReference type="InterPro" id="IPR019734">
    <property type="entry name" value="TPR_rpt"/>
</dbReference>
<evidence type="ECO:0000256" key="3">
    <source>
        <dbReference type="ARBA" id="ARBA00022737"/>
    </source>
</evidence>
<evidence type="ECO:0000313" key="8">
    <source>
        <dbReference type="Proteomes" id="UP000050863"/>
    </source>
</evidence>
<dbReference type="STRING" id="280332.CQ12_04605"/>
<dbReference type="PANTHER" id="PTHR46630:SF1">
    <property type="entry name" value="TETRATRICOPEPTIDE REPEAT PROTEIN 29"/>
    <property type="match status" value="1"/>
</dbReference>
<dbReference type="EMBL" id="LLXZ01000215">
    <property type="protein sequence ID" value="KRQ94804.1"/>
    <property type="molecule type" value="Genomic_DNA"/>
</dbReference>
<dbReference type="InterPro" id="IPR026000">
    <property type="entry name" value="Apc5_dom"/>
</dbReference>
<organism evidence="7 8">
    <name type="scientific">Bradyrhizobium jicamae</name>
    <dbReference type="NCBI Taxonomy" id="280332"/>
    <lineage>
        <taxon>Bacteria</taxon>
        <taxon>Pseudomonadati</taxon>
        <taxon>Pseudomonadota</taxon>
        <taxon>Alphaproteobacteria</taxon>
        <taxon>Hyphomicrobiales</taxon>
        <taxon>Nitrobacteraceae</taxon>
        <taxon>Bradyrhizobium</taxon>
    </lineage>
</organism>
<feature type="domain" description="Anaphase-promoting complex subunit 5" evidence="6">
    <location>
        <begin position="215"/>
        <end position="243"/>
    </location>
</feature>
<evidence type="ECO:0000313" key="7">
    <source>
        <dbReference type="EMBL" id="KRQ94804.1"/>
    </source>
</evidence>
<dbReference type="InterPro" id="IPR051476">
    <property type="entry name" value="Bac_ResReg_Asp_Phosphatase"/>
</dbReference>
<keyword evidence="3" id="KW-0677">Repeat</keyword>
<dbReference type="Gene3D" id="1.25.40.10">
    <property type="entry name" value="Tetratricopeptide repeat domain"/>
    <property type="match status" value="1"/>
</dbReference>
<evidence type="ECO:0000256" key="2">
    <source>
        <dbReference type="ARBA" id="ARBA00022490"/>
    </source>
</evidence>
<dbReference type="Proteomes" id="UP000050863">
    <property type="component" value="Unassembled WGS sequence"/>
</dbReference>
<dbReference type="GO" id="GO:0042802">
    <property type="term" value="F:identical protein binding"/>
    <property type="evidence" value="ECO:0007669"/>
    <property type="project" value="InterPro"/>
</dbReference>
<keyword evidence="4" id="KW-0802">TPR repeat</keyword>
<comment type="subcellular location">
    <subcellularLocation>
        <location evidence="1">Cytoplasm</location>
    </subcellularLocation>
</comment>
<evidence type="ECO:0000256" key="4">
    <source>
        <dbReference type="ARBA" id="ARBA00022803"/>
    </source>
</evidence>
<evidence type="ECO:0000256" key="1">
    <source>
        <dbReference type="ARBA" id="ARBA00004496"/>
    </source>
</evidence>
<keyword evidence="2" id="KW-0963">Cytoplasm</keyword>
<dbReference type="SMART" id="SM00028">
    <property type="entry name" value="TPR"/>
    <property type="match status" value="4"/>
</dbReference>
<dbReference type="Pfam" id="PF12862">
    <property type="entry name" value="ANAPC5"/>
    <property type="match status" value="2"/>
</dbReference>
<comment type="caution">
    <text evidence="7">The sequence shown here is derived from an EMBL/GenBank/DDBJ whole genome shotgun (WGS) entry which is preliminary data.</text>
</comment>
<proteinExistence type="inferred from homology"/>
<dbReference type="InterPro" id="IPR011717">
    <property type="entry name" value="TPR-4"/>
</dbReference>
<evidence type="ECO:0000259" key="6">
    <source>
        <dbReference type="Pfam" id="PF12862"/>
    </source>
</evidence>